<dbReference type="Pfam" id="PF13229">
    <property type="entry name" value="Beta_helix"/>
    <property type="match status" value="1"/>
</dbReference>
<dbReference type="Proteomes" id="UP000824250">
    <property type="component" value="Unassembled WGS sequence"/>
</dbReference>
<gene>
    <name evidence="2" type="ORF">IAB28_10360</name>
</gene>
<feature type="domain" description="Right handed beta helix" evidence="1">
    <location>
        <begin position="90"/>
        <end position="210"/>
    </location>
</feature>
<name>A0A9D1D5Y1_9FIRM</name>
<reference evidence="2" key="2">
    <citation type="journal article" date="2021" name="PeerJ">
        <title>Extensive microbial diversity within the chicken gut microbiome revealed by metagenomics and culture.</title>
        <authorList>
            <person name="Gilroy R."/>
            <person name="Ravi A."/>
            <person name="Getino M."/>
            <person name="Pursley I."/>
            <person name="Horton D.L."/>
            <person name="Alikhan N.F."/>
            <person name="Baker D."/>
            <person name="Gharbi K."/>
            <person name="Hall N."/>
            <person name="Watson M."/>
            <person name="Adriaenssens E.M."/>
            <person name="Foster-Nyarko E."/>
            <person name="Jarju S."/>
            <person name="Secka A."/>
            <person name="Antonio M."/>
            <person name="Oren A."/>
            <person name="Chaudhuri R.R."/>
            <person name="La Ragione R."/>
            <person name="Hildebrand F."/>
            <person name="Pallen M.J."/>
        </authorList>
    </citation>
    <scope>NUCLEOTIDE SEQUENCE</scope>
    <source>
        <strain evidence="2">CHK180-2868</strain>
    </source>
</reference>
<dbReference type="InterPro" id="IPR039448">
    <property type="entry name" value="Beta_helix"/>
</dbReference>
<protein>
    <submittedName>
        <fullName evidence="2">Right-handed parallel beta-helix repeat-containing protein</fullName>
    </submittedName>
</protein>
<dbReference type="InterPro" id="IPR011050">
    <property type="entry name" value="Pectin_lyase_fold/virulence"/>
</dbReference>
<organism evidence="2 3">
    <name type="scientific">Candidatus Copromonas faecavium</name>
    <name type="common">nom. illeg.</name>
    <dbReference type="NCBI Taxonomy" id="2840740"/>
    <lineage>
        <taxon>Bacteria</taxon>
        <taxon>Bacillati</taxon>
        <taxon>Bacillota</taxon>
        <taxon>Clostridia</taxon>
        <taxon>Lachnospirales</taxon>
        <taxon>Lachnospiraceae</taxon>
        <taxon>Candidatus Copromonas (nom. illeg.)</taxon>
    </lineage>
</organism>
<comment type="caution">
    <text evidence="2">The sequence shown here is derived from an EMBL/GenBank/DDBJ whole genome shotgun (WGS) entry which is preliminary data.</text>
</comment>
<dbReference type="Gene3D" id="2.160.20.10">
    <property type="entry name" value="Single-stranded right-handed beta-helix, Pectin lyase-like"/>
    <property type="match status" value="1"/>
</dbReference>
<evidence type="ECO:0000313" key="2">
    <source>
        <dbReference type="EMBL" id="HIR06345.1"/>
    </source>
</evidence>
<reference evidence="2" key="1">
    <citation type="submission" date="2020-10" db="EMBL/GenBank/DDBJ databases">
        <authorList>
            <person name="Gilroy R."/>
        </authorList>
    </citation>
    <scope>NUCLEOTIDE SEQUENCE</scope>
    <source>
        <strain evidence="2">CHK180-2868</strain>
    </source>
</reference>
<proteinExistence type="predicted"/>
<dbReference type="EMBL" id="DVGC01000059">
    <property type="protein sequence ID" value="HIR06345.1"/>
    <property type="molecule type" value="Genomic_DNA"/>
</dbReference>
<evidence type="ECO:0000313" key="3">
    <source>
        <dbReference type="Proteomes" id="UP000824250"/>
    </source>
</evidence>
<dbReference type="AlphaFoldDB" id="A0A9D1D5Y1"/>
<sequence>MKNGDTIQLSMDMTITPTPIYNFDSANADLSDSAALQALIDQLAEQTSKQDIVNITLPAVTYTEPVILHDRAFNLTGTEEQGKRTTFADGIQIRAQNGSRDWISYFTDIDFIGSGSGMGVSSANRLWLTGCRFLNWDTAVLAYGEAWVNVIGCEFDGNRTGLHYNTRDTSPSDSRFTDNQFKENETAVLLESVSVELEMNFSGCQFEHNGTDIDNRCGQPLKLS</sequence>
<dbReference type="InterPro" id="IPR012334">
    <property type="entry name" value="Pectin_lyas_fold"/>
</dbReference>
<accession>A0A9D1D5Y1</accession>
<dbReference type="SUPFAM" id="SSF51126">
    <property type="entry name" value="Pectin lyase-like"/>
    <property type="match status" value="1"/>
</dbReference>
<evidence type="ECO:0000259" key="1">
    <source>
        <dbReference type="Pfam" id="PF13229"/>
    </source>
</evidence>